<feature type="region of interest" description="Disordered" evidence="4">
    <location>
        <begin position="1299"/>
        <end position="1337"/>
    </location>
</feature>
<dbReference type="InterPro" id="IPR050613">
    <property type="entry name" value="Sec_Metabolite_Reg"/>
</dbReference>
<dbReference type="Gene3D" id="4.10.240.10">
    <property type="entry name" value="Zn(2)-C6 fungal-type DNA-binding domain"/>
    <property type="match status" value="1"/>
</dbReference>
<feature type="region of interest" description="Disordered" evidence="4">
    <location>
        <begin position="472"/>
        <end position="509"/>
    </location>
</feature>
<dbReference type="Pfam" id="PF04082">
    <property type="entry name" value="Fungal_trans"/>
    <property type="match status" value="1"/>
</dbReference>
<comment type="subcellular location">
    <subcellularLocation>
        <location evidence="1">Nucleus</location>
    </subcellularLocation>
</comment>
<sequence length="1337" mass="144204">MDGDYSTTPQPMLASSSAPASGSASASAIGAQNPSSASNGGPQQHGGPHPSNGGGPVITSSTFTFDPTPSSNGFSNLSSFPIYHPGVVHPDTSGPLGSSQPYTSGQSSNSSLHNPFQMGLPTSSTRTRRDSGPDGSSGYNNEHGRQDGRDSMRYYRAPPQGLNGNGVGGPPFMHHYGDSHNLHVASQPGQPGHLGLSAIPMTAPIHSNDWRHHPSAPLQSSWSGSNNGGIIHSAIPTRRSTLSGTGMSPTAYESDGDDPYSDTPAVSRRKSEGQAMEGLRPMKKGRVGRPPKQAQSKQKTTTTTTTPTTTIGHKQSGSKKARVSSSSAATSPVKKEDEVKVEDEDEDGEQEDEEDHEDELRAVGDAPEEEEKMDHRKRKRNRTIRSCVPCHNHKRKCDRRRPCGRCTALGLTGTCVYEVDDIRAMSDPTVAESERLRRRIAELEKVVRELRQRQPSRAATAAAAAAAASTSASAAANSSGPPTVAVSTPNGTTDSNQPNGSGAGDTKKRRVIVDRYARLKMGEVVSLAHEAGAVTDGEGPEGDATPNGHARRGSKDDGEPGQDRHGSVGAGGEKKDYWAEPYTTYFLPGEEMVEDRIGRRTFLGASAGKSMLRRLREITRDGTVGEDSDLLSIPEETAFTGVFPDLRKTFPFTTIWSHENFSGEIIGLLPDKEQSEILLATWEEEVSSYFLAWHVPSLKGEFRRFFAMTTAEKMNVPLSSLSLFLMICSLGCVMRATRSEIFGHPDSNGREDEPSPKTKDPKDITSSRLQSELYLSGAYQALRLCSFLSNPSVASIQAQILVNIYLFNSERAADAWAQTGSLVRQCIAMGLHVDPARLDAKISLRDAEVRRRIWWTVAGLDALLCVSFGRPSVINFYQTSLPQDRTDDNLSDSPGTGQRLLPPSNVLSNETTDMTYHAAYFQLTIPSYELLDRIFHVDRTFSRSAIYGWFSPSPDGQEGVDNGKESGHTYEGAMRLANDINQWYAHIPRDMRFEPEEDTAETLKALSPRRVNQRLILCSKTFMIVMVLHRPYLRADPAAYPESSEICYRAAHLVLSAYRVGAGAGASSLWVWWTVSYRAFHAGAVCAFLAIRQPGTELARRCMDDLRGAIAVIEGRMTAWKNAHPVQADLRDGLIKLEQLATAATRQKSSPTSSKLSNDTPLTFNPNLLSAGWQSQPHDASYPMANIDSHHLFHPGAPTMGALHPSTPLSEIRGFPDLPVTSPGVGVNGVPSPNPGYPMISGDTTLKQVIPSLGGGAVSASYSGSEYPFQSDSLATNEAVSLPHFWASMFGIRMDKENGEIHENGGVSGSSGPPGGGGGGGGRGQDDGSMIPVPNHM</sequence>
<dbReference type="STRING" id="4999.A0A1Y1UCQ8"/>
<dbReference type="GO" id="GO:0003677">
    <property type="term" value="F:DNA binding"/>
    <property type="evidence" value="ECO:0007669"/>
    <property type="project" value="InterPro"/>
</dbReference>
<comment type="caution">
    <text evidence="6">The sequence shown here is derived from an EMBL/GenBank/DDBJ whole genome shotgun (WGS) entry which is preliminary data.</text>
</comment>
<feature type="compositionally biased region" description="Acidic residues" evidence="4">
    <location>
        <begin position="339"/>
        <end position="357"/>
    </location>
</feature>
<feature type="compositionally biased region" description="Basic and acidic residues" evidence="4">
    <location>
        <begin position="743"/>
        <end position="765"/>
    </location>
</feature>
<dbReference type="SUPFAM" id="SSF57701">
    <property type="entry name" value="Zn2/Cys6 DNA-binding domain"/>
    <property type="match status" value="1"/>
</dbReference>
<dbReference type="InterPro" id="IPR001138">
    <property type="entry name" value="Zn2Cys6_DnaBD"/>
</dbReference>
<feature type="compositionally biased region" description="Polar residues" evidence="4">
    <location>
        <begin position="1"/>
        <end position="10"/>
    </location>
</feature>
<evidence type="ECO:0000256" key="1">
    <source>
        <dbReference type="ARBA" id="ARBA00004123"/>
    </source>
</evidence>
<dbReference type="SMART" id="SM00066">
    <property type="entry name" value="GAL4"/>
    <property type="match status" value="1"/>
</dbReference>
<feature type="region of interest" description="Disordered" evidence="4">
    <location>
        <begin position="743"/>
        <end position="766"/>
    </location>
</feature>
<keyword evidence="7" id="KW-1185">Reference proteome</keyword>
<feature type="compositionally biased region" description="Low complexity" evidence="4">
    <location>
        <begin position="323"/>
        <end position="332"/>
    </location>
</feature>
<dbReference type="InterPro" id="IPR007219">
    <property type="entry name" value="XnlR_reg_dom"/>
</dbReference>
<dbReference type="GO" id="GO:0000981">
    <property type="term" value="F:DNA-binding transcription factor activity, RNA polymerase II-specific"/>
    <property type="evidence" value="ECO:0007669"/>
    <property type="project" value="InterPro"/>
</dbReference>
<evidence type="ECO:0000256" key="2">
    <source>
        <dbReference type="ARBA" id="ARBA00022723"/>
    </source>
</evidence>
<keyword evidence="3" id="KW-0539">Nucleus</keyword>
<feature type="domain" description="Zn(2)-C6 fungal-type" evidence="5">
    <location>
        <begin position="386"/>
        <end position="417"/>
    </location>
</feature>
<feature type="compositionally biased region" description="Gly residues" evidence="4">
    <location>
        <begin position="1306"/>
        <end position="1323"/>
    </location>
</feature>
<feature type="compositionally biased region" description="Polar residues" evidence="4">
    <location>
        <begin position="95"/>
        <end position="125"/>
    </location>
</feature>
<feature type="compositionally biased region" description="Polar residues" evidence="4">
    <location>
        <begin position="485"/>
        <end position="500"/>
    </location>
</feature>
<feature type="compositionally biased region" description="Basic and acidic residues" evidence="4">
    <location>
        <begin position="553"/>
        <end position="575"/>
    </location>
</feature>
<dbReference type="CDD" id="cd00067">
    <property type="entry name" value="GAL4"/>
    <property type="match status" value="1"/>
</dbReference>
<organism evidence="6 7">
    <name type="scientific">Kockovaella imperatae</name>
    <dbReference type="NCBI Taxonomy" id="4999"/>
    <lineage>
        <taxon>Eukaryota</taxon>
        <taxon>Fungi</taxon>
        <taxon>Dikarya</taxon>
        <taxon>Basidiomycota</taxon>
        <taxon>Agaricomycotina</taxon>
        <taxon>Tremellomycetes</taxon>
        <taxon>Tremellales</taxon>
        <taxon>Cuniculitremaceae</taxon>
        <taxon>Kockovaella</taxon>
    </lineage>
</organism>
<reference evidence="6 7" key="1">
    <citation type="submission" date="2017-03" db="EMBL/GenBank/DDBJ databases">
        <title>Widespread Adenine N6-methylation of Active Genes in Fungi.</title>
        <authorList>
            <consortium name="DOE Joint Genome Institute"/>
            <person name="Mondo S.J."/>
            <person name="Dannebaum R.O."/>
            <person name="Kuo R.C."/>
            <person name="Louie K.B."/>
            <person name="Bewick A.J."/>
            <person name="Labutti K."/>
            <person name="Haridas S."/>
            <person name="Kuo A."/>
            <person name="Salamov A."/>
            <person name="Ahrendt S.R."/>
            <person name="Lau R."/>
            <person name="Bowen B.P."/>
            <person name="Lipzen A."/>
            <person name="Sullivan W."/>
            <person name="Andreopoulos W.B."/>
            <person name="Clum A."/>
            <person name="Lindquist E."/>
            <person name="Daum C."/>
            <person name="Northen T.R."/>
            <person name="Ramamoorthy G."/>
            <person name="Schmitz R.J."/>
            <person name="Gryganskyi A."/>
            <person name="Culley D."/>
            <person name="Magnuson J."/>
            <person name="James T.Y."/>
            <person name="O'Malley M.A."/>
            <person name="Stajich J.E."/>
            <person name="Spatafora J.W."/>
            <person name="Visel A."/>
            <person name="Grigoriev I.V."/>
        </authorList>
    </citation>
    <scope>NUCLEOTIDE SEQUENCE [LARGE SCALE GENOMIC DNA]</scope>
    <source>
        <strain evidence="6 7">NRRL Y-17943</strain>
    </source>
</reference>
<dbReference type="CDD" id="cd12148">
    <property type="entry name" value="fungal_TF_MHR"/>
    <property type="match status" value="1"/>
</dbReference>
<dbReference type="InterPro" id="IPR036864">
    <property type="entry name" value="Zn2-C6_fun-type_DNA-bd_sf"/>
</dbReference>
<dbReference type="PROSITE" id="PS50048">
    <property type="entry name" value="ZN2_CY6_FUNGAL_2"/>
    <property type="match status" value="1"/>
</dbReference>
<dbReference type="Pfam" id="PF00172">
    <property type="entry name" value="Zn_clus"/>
    <property type="match status" value="1"/>
</dbReference>
<protein>
    <submittedName>
        <fullName evidence="6">Fungal-specific transcription factor domain-domain-containing protein</fullName>
    </submittedName>
</protein>
<evidence type="ECO:0000256" key="3">
    <source>
        <dbReference type="ARBA" id="ARBA00023242"/>
    </source>
</evidence>
<feature type="region of interest" description="Disordered" evidence="4">
    <location>
        <begin position="213"/>
        <end position="381"/>
    </location>
</feature>
<dbReference type="PANTHER" id="PTHR31001:SF81">
    <property type="entry name" value="ZN(II)2CYS6 TRANSCRIPTION FACTOR"/>
    <property type="match status" value="1"/>
</dbReference>
<evidence type="ECO:0000259" key="5">
    <source>
        <dbReference type="PROSITE" id="PS50048"/>
    </source>
</evidence>
<dbReference type="PROSITE" id="PS00463">
    <property type="entry name" value="ZN2_CY6_FUNGAL_1"/>
    <property type="match status" value="1"/>
</dbReference>
<dbReference type="Proteomes" id="UP000193218">
    <property type="component" value="Unassembled WGS sequence"/>
</dbReference>
<feature type="compositionally biased region" description="Low complexity" evidence="4">
    <location>
        <begin position="220"/>
        <end position="235"/>
    </location>
</feature>
<dbReference type="GeneID" id="33558267"/>
<dbReference type="RefSeq" id="XP_021869963.1">
    <property type="nucleotide sequence ID" value="XM_022016458.1"/>
</dbReference>
<dbReference type="EMBL" id="NBSH01000010">
    <property type="protein sequence ID" value="ORX35799.1"/>
    <property type="molecule type" value="Genomic_DNA"/>
</dbReference>
<dbReference type="SMART" id="SM00906">
    <property type="entry name" value="Fungal_trans"/>
    <property type="match status" value="1"/>
</dbReference>
<evidence type="ECO:0000256" key="4">
    <source>
        <dbReference type="SAM" id="MobiDB-lite"/>
    </source>
</evidence>
<feature type="compositionally biased region" description="Low complexity" evidence="4">
    <location>
        <begin position="14"/>
        <end position="31"/>
    </location>
</feature>
<evidence type="ECO:0000313" key="7">
    <source>
        <dbReference type="Proteomes" id="UP000193218"/>
    </source>
</evidence>
<keyword evidence="2" id="KW-0479">Metal-binding</keyword>
<feature type="region of interest" description="Disordered" evidence="4">
    <location>
        <begin position="530"/>
        <end position="575"/>
    </location>
</feature>
<gene>
    <name evidence="6" type="ORF">BD324DRAFT_631756</name>
</gene>
<feature type="compositionally biased region" description="Low complexity" evidence="4">
    <location>
        <begin position="300"/>
        <end position="310"/>
    </location>
</feature>
<dbReference type="OrthoDB" id="2269373at2759"/>
<feature type="region of interest" description="Disordered" evidence="4">
    <location>
        <begin position="1"/>
        <end position="165"/>
    </location>
</feature>
<feature type="compositionally biased region" description="Polar residues" evidence="4">
    <location>
        <begin position="238"/>
        <end position="248"/>
    </location>
</feature>
<evidence type="ECO:0000313" key="6">
    <source>
        <dbReference type="EMBL" id="ORX35799.1"/>
    </source>
</evidence>
<dbReference type="GO" id="GO:0006351">
    <property type="term" value="P:DNA-templated transcription"/>
    <property type="evidence" value="ECO:0007669"/>
    <property type="project" value="InterPro"/>
</dbReference>
<feature type="compositionally biased region" description="Low complexity" evidence="4">
    <location>
        <begin position="59"/>
        <end position="71"/>
    </location>
</feature>
<dbReference type="GO" id="GO:0005634">
    <property type="term" value="C:nucleus"/>
    <property type="evidence" value="ECO:0007669"/>
    <property type="project" value="UniProtKB-SubCell"/>
</dbReference>
<feature type="compositionally biased region" description="Basic and acidic residues" evidence="4">
    <location>
        <begin position="142"/>
        <end position="153"/>
    </location>
</feature>
<dbReference type="PANTHER" id="PTHR31001">
    <property type="entry name" value="UNCHARACTERIZED TRANSCRIPTIONAL REGULATORY PROTEIN"/>
    <property type="match status" value="1"/>
</dbReference>
<feature type="compositionally biased region" description="Low complexity" evidence="4">
    <location>
        <begin position="38"/>
        <end position="51"/>
    </location>
</feature>
<proteinExistence type="predicted"/>
<accession>A0A1Y1UCQ8</accession>
<name>A0A1Y1UCQ8_9TREE</name>
<dbReference type="GO" id="GO:0008270">
    <property type="term" value="F:zinc ion binding"/>
    <property type="evidence" value="ECO:0007669"/>
    <property type="project" value="InterPro"/>
</dbReference>
<dbReference type="InParanoid" id="A0A1Y1UCQ8"/>